<feature type="chain" id="PRO_5006056706" evidence="2">
    <location>
        <begin position="28"/>
        <end position="123"/>
    </location>
</feature>
<dbReference type="Gramene" id="Os04t0617900-01">
    <property type="protein sequence ID" value="Os04t0617900-01"/>
    <property type="gene ID" value="Os04g0617900"/>
</dbReference>
<keyword evidence="2" id="KW-0732">Signal</keyword>
<feature type="signal peptide" evidence="2">
    <location>
        <begin position="1"/>
        <end position="27"/>
    </location>
</feature>
<dbReference type="AlphaFoldDB" id="A0A0P0WEU7"/>
<name>A0A0P0WEU7_ORYSJ</name>
<gene>
    <name evidence="3" type="ordered locus">Os04g0617900</name>
    <name evidence="3" type="ORF">OSNPB_040617900</name>
</gene>
<reference evidence="3 4" key="2">
    <citation type="journal article" date="2013" name="Plant Cell Physiol.">
        <title>Rice Annotation Project Database (RAP-DB): an integrative and interactive database for rice genomics.</title>
        <authorList>
            <person name="Sakai H."/>
            <person name="Lee S.S."/>
            <person name="Tanaka T."/>
            <person name="Numa H."/>
            <person name="Kim J."/>
            <person name="Kawahara Y."/>
            <person name="Wakimoto H."/>
            <person name="Yang C.C."/>
            <person name="Iwamoto M."/>
            <person name="Abe T."/>
            <person name="Yamada Y."/>
            <person name="Muto A."/>
            <person name="Inokuchi H."/>
            <person name="Ikemura T."/>
            <person name="Matsumoto T."/>
            <person name="Sasaki T."/>
            <person name="Itoh T."/>
        </authorList>
    </citation>
    <scope>NUCLEOTIDE SEQUENCE [LARGE SCALE GENOMIC DNA]</scope>
    <source>
        <strain evidence="4">cv. Nipponbare</strain>
    </source>
</reference>
<evidence type="ECO:0000313" key="3">
    <source>
        <dbReference type="EMBL" id="BAS91030.1"/>
    </source>
</evidence>
<evidence type="ECO:0000256" key="1">
    <source>
        <dbReference type="SAM" id="MobiDB-lite"/>
    </source>
</evidence>
<dbReference type="EMBL" id="AP014960">
    <property type="protein sequence ID" value="BAS91030.1"/>
    <property type="molecule type" value="Genomic_DNA"/>
</dbReference>
<evidence type="ECO:0000256" key="2">
    <source>
        <dbReference type="SAM" id="SignalP"/>
    </source>
</evidence>
<feature type="region of interest" description="Disordered" evidence="1">
    <location>
        <begin position="61"/>
        <end position="87"/>
    </location>
</feature>
<accession>A0A0P0WEU7</accession>
<sequence>MASRAFAAVFAAVALVVCSSVLPRALASDPSQLQDFCVADGERAAGPQHARHLVRPHRLCPQRAKPAAHPPSCHRDPHRPPGHPPRRLRHIQPAGRWQLAVHQAARPRRCLRLPAGSHPLPAQ</sequence>
<organism evidence="3 4">
    <name type="scientific">Oryza sativa subsp. japonica</name>
    <name type="common">Rice</name>
    <dbReference type="NCBI Taxonomy" id="39947"/>
    <lineage>
        <taxon>Eukaryota</taxon>
        <taxon>Viridiplantae</taxon>
        <taxon>Streptophyta</taxon>
        <taxon>Embryophyta</taxon>
        <taxon>Tracheophyta</taxon>
        <taxon>Spermatophyta</taxon>
        <taxon>Magnoliopsida</taxon>
        <taxon>Liliopsida</taxon>
        <taxon>Poales</taxon>
        <taxon>Poaceae</taxon>
        <taxon>BOP clade</taxon>
        <taxon>Oryzoideae</taxon>
        <taxon>Oryzeae</taxon>
        <taxon>Oryzinae</taxon>
        <taxon>Oryza</taxon>
        <taxon>Oryza sativa</taxon>
    </lineage>
</organism>
<protein>
    <submittedName>
        <fullName evidence="3">Os04g0617900 protein</fullName>
    </submittedName>
</protein>
<reference evidence="4" key="1">
    <citation type="journal article" date="2005" name="Nature">
        <title>The map-based sequence of the rice genome.</title>
        <authorList>
            <consortium name="International rice genome sequencing project (IRGSP)"/>
            <person name="Matsumoto T."/>
            <person name="Wu J."/>
            <person name="Kanamori H."/>
            <person name="Katayose Y."/>
            <person name="Fujisawa M."/>
            <person name="Namiki N."/>
            <person name="Mizuno H."/>
            <person name="Yamamoto K."/>
            <person name="Antonio B.A."/>
            <person name="Baba T."/>
            <person name="Sakata K."/>
            <person name="Nagamura Y."/>
            <person name="Aoki H."/>
            <person name="Arikawa K."/>
            <person name="Arita K."/>
            <person name="Bito T."/>
            <person name="Chiden Y."/>
            <person name="Fujitsuka N."/>
            <person name="Fukunaka R."/>
            <person name="Hamada M."/>
            <person name="Harada C."/>
            <person name="Hayashi A."/>
            <person name="Hijishita S."/>
            <person name="Honda M."/>
            <person name="Hosokawa S."/>
            <person name="Ichikawa Y."/>
            <person name="Idonuma A."/>
            <person name="Iijima M."/>
            <person name="Ikeda M."/>
            <person name="Ikeno M."/>
            <person name="Ito K."/>
            <person name="Ito S."/>
            <person name="Ito T."/>
            <person name="Ito Y."/>
            <person name="Ito Y."/>
            <person name="Iwabuchi A."/>
            <person name="Kamiya K."/>
            <person name="Karasawa W."/>
            <person name="Kurita K."/>
            <person name="Katagiri S."/>
            <person name="Kikuta A."/>
            <person name="Kobayashi H."/>
            <person name="Kobayashi N."/>
            <person name="Machita K."/>
            <person name="Maehara T."/>
            <person name="Masukawa M."/>
            <person name="Mizubayashi T."/>
            <person name="Mukai Y."/>
            <person name="Nagasaki H."/>
            <person name="Nagata Y."/>
            <person name="Naito S."/>
            <person name="Nakashima M."/>
            <person name="Nakama Y."/>
            <person name="Nakamichi Y."/>
            <person name="Nakamura M."/>
            <person name="Meguro A."/>
            <person name="Negishi M."/>
            <person name="Ohta I."/>
            <person name="Ohta T."/>
            <person name="Okamoto M."/>
            <person name="Ono N."/>
            <person name="Saji S."/>
            <person name="Sakaguchi M."/>
            <person name="Sakai K."/>
            <person name="Shibata M."/>
            <person name="Shimokawa T."/>
            <person name="Song J."/>
            <person name="Takazaki Y."/>
            <person name="Terasawa K."/>
            <person name="Tsugane M."/>
            <person name="Tsuji K."/>
            <person name="Ueda S."/>
            <person name="Waki K."/>
            <person name="Yamagata H."/>
            <person name="Yamamoto M."/>
            <person name="Yamamoto S."/>
            <person name="Yamane H."/>
            <person name="Yoshiki S."/>
            <person name="Yoshihara R."/>
            <person name="Yukawa K."/>
            <person name="Zhong H."/>
            <person name="Yano M."/>
            <person name="Yuan Q."/>
            <person name="Ouyang S."/>
            <person name="Liu J."/>
            <person name="Jones K.M."/>
            <person name="Gansberger K."/>
            <person name="Moffat K."/>
            <person name="Hill J."/>
            <person name="Bera J."/>
            <person name="Fadrosh D."/>
            <person name="Jin S."/>
            <person name="Johri S."/>
            <person name="Kim M."/>
            <person name="Overton L."/>
            <person name="Reardon M."/>
            <person name="Tsitrin T."/>
            <person name="Vuong H."/>
            <person name="Weaver B."/>
            <person name="Ciecko A."/>
            <person name="Tallon L."/>
            <person name="Jackson J."/>
            <person name="Pai G."/>
            <person name="Aken S.V."/>
            <person name="Utterback T."/>
            <person name="Reidmuller S."/>
            <person name="Feldblyum T."/>
            <person name="Hsiao J."/>
            <person name="Zismann V."/>
            <person name="Iobst S."/>
            <person name="de Vazeille A.R."/>
            <person name="Buell C.R."/>
            <person name="Ying K."/>
            <person name="Li Y."/>
            <person name="Lu T."/>
            <person name="Huang Y."/>
            <person name="Zhao Q."/>
            <person name="Feng Q."/>
            <person name="Zhang L."/>
            <person name="Zhu J."/>
            <person name="Weng Q."/>
            <person name="Mu J."/>
            <person name="Lu Y."/>
            <person name="Fan D."/>
            <person name="Liu Y."/>
            <person name="Guan J."/>
            <person name="Zhang Y."/>
            <person name="Yu S."/>
            <person name="Liu X."/>
            <person name="Zhang Y."/>
            <person name="Hong G."/>
            <person name="Han B."/>
            <person name="Choisne N."/>
            <person name="Demange N."/>
            <person name="Orjeda G."/>
            <person name="Samain S."/>
            <person name="Cattolico L."/>
            <person name="Pelletier E."/>
            <person name="Couloux A."/>
            <person name="Segurens B."/>
            <person name="Wincker P."/>
            <person name="D'Hont A."/>
            <person name="Scarpelli C."/>
            <person name="Weissenbach J."/>
            <person name="Salanoubat M."/>
            <person name="Quetier F."/>
            <person name="Yu Y."/>
            <person name="Kim H.R."/>
            <person name="Rambo T."/>
            <person name="Currie J."/>
            <person name="Collura K."/>
            <person name="Luo M."/>
            <person name="Yang T."/>
            <person name="Ammiraju J.S.S."/>
            <person name="Engler F."/>
            <person name="Soderlund C."/>
            <person name="Wing R.A."/>
            <person name="Palmer L.E."/>
            <person name="de la Bastide M."/>
            <person name="Spiegel L."/>
            <person name="Nascimento L."/>
            <person name="Zutavern T."/>
            <person name="O'Shaughnessy A."/>
            <person name="Dike S."/>
            <person name="Dedhia N."/>
            <person name="Preston R."/>
            <person name="Balija V."/>
            <person name="McCombie W.R."/>
            <person name="Chow T."/>
            <person name="Chen H."/>
            <person name="Chung M."/>
            <person name="Chen C."/>
            <person name="Shaw J."/>
            <person name="Wu H."/>
            <person name="Hsiao K."/>
            <person name="Chao Y."/>
            <person name="Chu M."/>
            <person name="Cheng C."/>
            <person name="Hour A."/>
            <person name="Lee P."/>
            <person name="Lin S."/>
            <person name="Lin Y."/>
            <person name="Liou J."/>
            <person name="Liu S."/>
            <person name="Hsing Y."/>
            <person name="Raghuvanshi S."/>
            <person name="Mohanty A."/>
            <person name="Bharti A.K."/>
            <person name="Gaur A."/>
            <person name="Gupta V."/>
            <person name="Kumar D."/>
            <person name="Ravi V."/>
            <person name="Vij S."/>
            <person name="Kapur A."/>
            <person name="Khurana P."/>
            <person name="Khurana P."/>
            <person name="Khurana J.P."/>
            <person name="Tyagi A.K."/>
            <person name="Gaikwad K."/>
            <person name="Singh A."/>
            <person name="Dalal V."/>
            <person name="Srivastava S."/>
            <person name="Dixit A."/>
            <person name="Pal A.K."/>
            <person name="Ghazi I.A."/>
            <person name="Yadav M."/>
            <person name="Pandit A."/>
            <person name="Bhargava A."/>
            <person name="Sureshbabu K."/>
            <person name="Batra K."/>
            <person name="Sharma T.R."/>
            <person name="Mohapatra T."/>
            <person name="Singh N.K."/>
            <person name="Messing J."/>
            <person name="Nelson A.B."/>
            <person name="Fuks G."/>
            <person name="Kavchok S."/>
            <person name="Keizer G."/>
            <person name="Linton E."/>
            <person name="Llaca V."/>
            <person name="Song R."/>
            <person name="Tanyolac B."/>
            <person name="Young S."/>
            <person name="Ho-Il K."/>
            <person name="Hahn J.H."/>
            <person name="Sangsakoo G."/>
            <person name="Vanavichit A."/>
            <person name="de Mattos Luiz.A.T."/>
            <person name="Zimmer P.D."/>
            <person name="Malone G."/>
            <person name="Dellagostin O."/>
            <person name="de Oliveira A.C."/>
            <person name="Bevan M."/>
            <person name="Bancroft I."/>
            <person name="Minx P."/>
            <person name="Cordum H."/>
            <person name="Wilson R."/>
            <person name="Cheng Z."/>
            <person name="Jin W."/>
            <person name="Jiang J."/>
            <person name="Leong S.A."/>
            <person name="Iwama H."/>
            <person name="Gojobori T."/>
            <person name="Itoh T."/>
            <person name="Niimura Y."/>
            <person name="Fujii Y."/>
            <person name="Habara T."/>
            <person name="Sakai H."/>
            <person name="Sato Y."/>
            <person name="Wilson G."/>
            <person name="Kumar K."/>
            <person name="McCouch S."/>
            <person name="Juretic N."/>
            <person name="Hoen D."/>
            <person name="Wright S."/>
            <person name="Bruskiewich R."/>
            <person name="Bureau T."/>
            <person name="Miyao A."/>
            <person name="Hirochika H."/>
            <person name="Nishikawa T."/>
            <person name="Kadowaki K."/>
            <person name="Sugiura M."/>
            <person name="Burr B."/>
            <person name="Sasaki T."/>
        </authorList>
    </citation>
    <scope>NUCLEOTIDE SEQUENCE [LARGE SCALE GENOMIC DNA]</scope>
    <source>
        <strain evidence="4">cv. Nipponbare</strain>
    </source>
</reference>
<dbReference type="Proteomes" id="UP000059680">
    <property type="component" value="Chromosome 4"/>
</dbReference>
<keyword evidence="4" id="KW-1185">Reference proteome</keyword>
<evidence type="ECO:0000313" key="4">
    <source>
        <dbReference type="Proteomes" id="UP000059680"/>
    </source>
</evidence>
<reference evidence="3 4" key="3">
    <citation type="journal article" date="2013" name="Rice">
        <title>Improvement of the Oryza sativa Nipponbare reference genome using next generation sequence and optical map data.</title>
        <authorList>
            <person name="Kawahara Y."/>
            <person name="de la Bastide M."/>
            <person name="Hamilton J.P."/>
            <person name="Kanamori H."/>
            <person name="McCombie W.R."/>
            <person name="Ouyang S."/>
            <person name="Schwartz D.C."/>
            <person name="Tanaka T."/>
            <person name="Wu J."/>
            <person name="Zhou S."/>
            <person name="Childs K.L."/>
            <person name="Davidson R.M."/>
            <person name="Lin H."/>
            <person name="Quesada-Ocampo L."/>
            <person name="Vaillancourt B."/>
            <person name="Sakai H."/>
            <person name="Lee S.S."/>
            <person name="Kim J."/>
            <person name="Numa H."/>
            <person name="Itoh T."/>
            <person name="Buell C.R."/>
            <person name="Matsumoto T."/>
        </authorList>
    </citation>
    <scope>NUCLEOTIDE SEQUENCE [LARGE SCALE GENOMIC DNA]</scope>
    <source>
        <strain evidence="4">cv. Nipponbare</strain>
    </source>
</reference>
<proteinExistence type="predicted"/>